<dbReference type="FunFam" id="1.10.132.20:FF:000001">
    <property type="entry name" value="Ribosome-recycling factor"/>
    <property type="match status" value="1"/>
</dbReference>
<dbReference type="GO" id="GO:0005737">
    <property type="term" value="C:cytoplasm"/>
    <property type="evidence" value="ECO:0007669"/>
    <property type="project" value="UniProtKB-SubCell"/>
</dbReference>
<dbReference type="EMBL" id="MWQY01000017">
    <property type="protein sequence ID" value="ORC33903.1"/>
    <property type="molecule type" value="Genomic_DNA"/>
</dbReference>
<dbReference type="STRING" id="1963862.B4O97_14680"/>
<dbReference type="Proteomes" id="UP000192343">
    <property type="component" value="Unassembled WGS sequence"/>
</dbReference>
<accession>A0A1Y1RWF9</accession>
<dbReference type="NCBIfam" id="TIGR00496">
    <property type="entry name" value="frr"/>
    <property type="match status" value="1"/>
</dbReference>
<keyword evidence="4 6" id="KW-0648">Protein biosynthesis</keyword>
<feature type="compositionally biased region" description="Basic and acidic residues" evidence="7">
    <location>
        <begin position="132"/>
        <end position="143"/>
    </location>
</feature>
<gene>
    <name evidence="6" type="primary">frr</name>
    <name evidence="9" type="ORF">B4O97_14680</name>
</gene>
<name>A0A1Y1RWF9_9SPIO</name>
<comment type="subcellular location">
    <subcellularLocation>
        <location evidence="1 6">Cytoplasm</location>
    </subcellularLocation>
</comment>
<comment type="similarity">
    <text evidence="2 6">Belongs to the RRF family.</text>
</comment>
<dbReference type="PANTHER" id="PTHR20982">
    <property type="entry name" value="RIBOSOME RECYCLING FACTOR"/>
    <property type="match status" value="1"/>
</dbReference>
<evidence type="ECO:0000313" key="10">
    <source>
        <dbReference type="Proteomes" id="UP000192343"/>
    </source>
</evidence>
<evidence type="ECO:0000256" key="6">
    <source>
        <dbReference type="HAMAP-Rule" id="MF_00040"/>
    </source>
</evidence>
<dbReference type="SUPFAM" id="SSF55194">
    <property type="entry name" value="Ribosome recycling factor, RRF"/>
    <property type="match status" value="1"/>
</dbReference>
<evidence type="ECO:0000259" key="8">
    <source>
        <dbReference type="Pfam" id="PF01765"/>
    </source>
</evidence>
<organism evidence="9 10">
    <name type="scientific">Marispirochaeta aestuarii</name>
    <dbReference type="NCBI Taxonomy" id="1963862"/>
    <lineage>
        <taxon>Bacteria</taxon>
        <taxon>Pseudomonadati</taxon>
        <taxon>Spirochaetota</taxon>
        <taxon>Spirochaetia</taxon>
        <taxon>Spirochaetales</taxon>
        <taxon>Spirochaetaceae</taxon>
        <taxon>Marispirochaeta</taxon>
    </lineage>
</organism>
<dbReference type="AlphaFoldDB" id="A0A1Y1RWF9"/>
<protein>
    <recommendedName>
        <fullName evidence="6">Ribosome-recycling factor</fullName>
        <shortName evidence="6">RRF</shortName>
    </recommendedName>
    <alternativeName>
        <fullName evidence="6">Ribosome-releasing factor</fullName>
    </alternativeName>
</protein>
<dbReference type="HAMAP" id="MF_00040">
    <property type="entry name" value="RRF"/>
    <property type="match status" value="1"/>
</dbReference>
<comment type="function">
    <text evidence="5 6">Responsible for the release of ribosomes from messenger RNA at the termination of protein biosynthesis. May increase the efficiency of translation by recycling ribosomes from one round of translation to another.</text>
</comment>
<dbReference type="RefSeq" id="WP_083051938.1">
    <property type="nucleotide sequence ID" value="NZ_MWQY01000017.1"/>
</dbReference>
<evidence type="ECO:0000256" key="1">
    <source>
        <dbReference type="ARBA" id="ARBA00004496"/>
    </source>
</evidence>
<dbReference type="Gene3D" id="1.10.132.20">
    <property type="entry name" value="Ribosome-recycling factor"/>
    <property type="match status" value="1"/>
</dbReference>
<dbReference type="InterPro" id="IPR036191">
    <property type="entry name" value="RRF_sf"/>
</dbReference>
<evidence type="ECO:0000256" key="4">
    <source>
        <dbReference type="ARBA" id="ARBA00022917"/>
    </source>
</evidence>
<dbReference type="PANTHER" id="PTHR20982:SF3">
    <property type="entry name" value="MITOCHONDRIAL RIBOSOME RECYCLING FACTOR PSEUDO 1"/>
    <property type="match status" value="1"/>
</dbReference>
<dbReference type="FunFam" id="3.30.1360.40:FF:000001">
    <property type="entry name" value="Ribosome-recycling factor"/>
    <property type="match status" value="1"/>
</dbReference>
<keyword evidence="10" id="KW-1185">Reference proteome</keyword>
<evidence type="ECO:0000256" key="7">
    <source>
        <dbReference type="SAM" id="MobiDB-lite"/>
    </source>
</evidence>
<reference evidence="9 10" key="1">
    <citation type="submission" date="2017-03" db="EMBL/GenBank/DDBJ databases">
        <title>Draft Genome sequence of Marispirochaeta sp. strain JC444.</title>
        <authorList>
            <person name="Shivani Y."/>
            <person name="Subhash Y."/>
            <person name="Sasikala C."/>
            <person name="Ramana C."/>
        </authorList>
    </citation>
    <scope>NUCLEOTIDE SEQUENCE [LARGE SCALE GENOMIC DNA]</scope>
    <source>
        <strain evidence="9 10">JC444</strain>
    </source>
</reference>
<dbReference type="CDD" id="cd00520">
    <property type="entry name" value="RRF"/>
    <property type="match status" value="1"/>
</dbReference>
<feature type="domain" description="Ribosome recycling factor" evidence="8">
    <location>
        <begin position="20"/>
        <end position="182"/>
    </location>
</feature>
<keyword evidence="3 6" id="KW-0963">Cytoplasm</keyword>
<dbReference type="GO" id="GO:0043023">
    <property type="term" value="F:ribosomal large subunit binding"/>
    <property type="evidence" value="ECO:0007669"/>
    <property type="project" value="TreeGrafter"/>
</dbReference>
<evidence type="ECO:0000313" key="9">
    <source>
        <dbReference type="EMBL" id="ORC33903.1"/>
    </source>
</evidence>
<dbReference type="InterPro" id="IPR002661">
    <property type="entry name" value="Ribosome_recyc_fac"/>
</dbReference>
<evidence type="ECO:0000256" key="5">
    <source>
        <dbReference type="ARBA" id="ARBA00025050"/>
    </source>
</evidence>
<feature type="region of interest" description="Disordered" evidence="7">
    <location>
        <begin position="132"/>
        <end position="155"/>
    </location>
</feature>
<evidence type="ECO:0000256" key="2">
    <source>
        <dbReference type="ARBA" id="ARBA00005912"/>
    </source>
</evidence>
<dbReference type="Pfam" id="PF01765">
    <property type="entry name" value="RRF"/>
    <property type="match status" value="1"/>
</dbReference>
<sequence>MDSIKKSAEDRMKKSLAAMEDEFGAIRTGRASAALFDKVKVEYYGSPTPLSQVATISTPEARLVVIQPWDKNVLGEIEKALLKSELSVNPNNDGKVIRINIPPLTEERRKDLVKLAKSTAEQGRVAVRNIRRDANDDLKKQQKEGNLTEDDVKRGTDDIQKLTDQYIEQINEKLDRKEKEILEI</sequence>
<evidence type="ECO:0000256" key="3">
    <source>
        <dbReference type="ARBA" id="ARBA00022490"/>
    </source>
</evidence>
<dbReference type="Gene3D" id="3.30.1360.40">
    <property type="match status" value="1"/>
</dbReference>
<comment type="caution">
    <text evidence="9">The sequence shown here is derived from an EMBL/GenBank/DDBJ whole genome shotgun (WGS) entry which is preliminary data.</text>
</comment>
<dbReference type="OrthoDB" id="9804006at2"/>
<dbReference type="GO" id="GO:0006415">
    <property type="term" value="P:translational termination"/>
    <property type="evidence" value="ECO:0007669"/>
    <property type="project" value="UniProtKB-UniRule"/>
</dbReference>
<proteinExistence type="inferred from homology"/>
<dbReference type="InterPro" id="IPR023584">
    <property type="entry name" value="Ribosome_recyc_fac_dom"/>
</dbReference>